<comment type="subcellular location">
    <subcellularLocation>
        <location evidence="1">Membrane</location>
        <topology evidence="1">Single-pass type II membrane protein</topology>
    </subcellularLocation>
</comment>
<dbReference type="GO" id="GO:0016757">
    <property type="term" value="F:glycosyltransferase activity"/>
    <property type="evidence" value="ECO:0007669"/>
    <property type="project" value="UniProtKB-KW"/>
</dbReference>
<reference evidence="14" key="1">
    <citation type="submission" date="2019-09" db="EMBL/GenBank/DDBJ databases">
        <title>Draft genome information of white flower Hibiscus syriacus.</title>
        <authorList>
            <person name="Kim Y.-M."/>
        </authorList>
    </citation>
    <scope>NUCLEOTIDE SEQUENCE [LARGE SCALE GENOMIC DNA]</scope>
    <source>
        <strain evidence="14">YM2019G1</strain>
    </source>
</reference>
<keyword evidence="7" id="KW-0735">Signal-anchor</keyword>
<evidence type="ECO:0000256" key="8">
    <source>
        <dbReference type="ARBA" id="ARBA00022989"/>
    </source>
</evidence>
<evidence type="ECO:0000256" key="4">
    <source>
        <dbReference type="ARBA" id="ARBA00022676"/>
    </source>
</evidence>
<dbReference type="Proteomes" id="UP000436088">
    <property type="component" value="Unassembled WGS sequence"/>
</dbReference>
<dbReference type="AlphaFoldDB" id="A0A6A2XH06"/>
<keyword evidence="12" id="KW-0119">Carbohydrate metabolism</keyword>
<keyword evidence="6" id="KW-0812">Transmembrane</keyword>
<evidence type="ECO:0000256" key="13">
    <source>
        <dbReference type="ARBA" id="ARBA00030350"/>
    </source>
</evidence>
<proteinExistence type="inferred from homology"/>
<evidence type="ECO:0000256" key="11">
    <source>
        <dbReference type="ARBA" id="ARBA00023253"/>
    </source>
</evidence>
<evidence type="ECO:0000256" key="12">
    <source>
        <dbReference type="ARBA" id="ARBA00023277"/>
    </source>
</evidence>
<name>A0A6A2XH06_HIBSY</name>
<dbReference type="PANTHER" id="PTHR31741">
    <property type="entry name" value="OS02G0726500 PROTEIN-RELATED"/>
    <property type="match status" value="1"/>
</dbReference>
<dbReference type="GO" id="GO:0006004">
    <property type="term" value="P:fucose metabolic process"/>
    <property type="evidence" value="ECO:0007669"/>
    <property type="project" value="UniProtKB-KW"/>
</dbReference>
<dbReference type="PANTHER" id="PTHR31741:SF1">
    <property type="entry name" value="O-FUCOSYLTRANSFERASE 7"/>
    <property type="match status" value="1"/>
</dbReference>
<evidence type="ECO:0000256" key="5">
    <source>
        <dbReference type="ARBA" id="ARBA00022679"/>
    </source>
</evidence>
<dbReference type="Pfam" id="PF10250">
    <property type="entry name" value="O-FucT"/>
    <property type="match status" value="1"/>
</dbReference>
<gene>
    <name evidence="14" type="ORF">F3Y22_tig00112498pilonHSYRG00202</name>
</gene>
<comment type="pathway">
    <text evidence="2">Glycan metabolism.</text>
</comment>
<evidence type="ECO:0000313" key="14">
    <source>
        <dbReference type="EMBL" id="KAE8666475.1"/>
    </source>
</evidence>
<sequence>MMQRRRRRSAAVVLLQKILACAICNIALVGLLSGCVHVFPSSRVSDLSDPYKFPTVTKLVGASGNPNFEKLWKLPEDRDFVPCIRPSSNYTIPDQSRGYLLVRTNGGLYQMRTGICDMVAIARIINATLAKSDSRLANNGLPPDIQKLRCRACYEELCVAPQIEAMGKVIGLIFDVIMSQESYSLMVVSSHRIYDMRKIMLAFSGCTHGLSNAEAKEMKTIRQKTAHWKVKNIDARVQRAKGRFPLTPKRKKLASVEECVPFTNHSSQMAALDYIVYVESDVFIPSYPGNMAKDVEGHRLFLGHKKTISPDRKGLVRLFEKFKGVLEEGTKVSDRIIEIHKKWYDNGP</sequence>
<comment type="caution">
    <text evidence="14">The sequence shown here is derived from an EMBL/GenBank/DDBJ whole genome shotgun (WGS) entry which is preliminary data.</text>
</comment>
<keyword evidence="10" id="KW-0325">Glycoprotein</keyword>
<evidence type="ECO:0000256" key="1">
    <source>
        <dbReference type="ARBA" id="ARBA00004606"/>
    </source>
</evidence>
<comment type="similarity">
    <text evidence="3">Belongs to the glycosyltransferase GT106 family.</text>
</comment>
<evidence type="ECO:0000256" key="7">
    <source>
        <dbReference type="ARBA" id="ARBA00022968"/>
    </source>
</evidence>
<dbReference type="GO" id="GO:0016020">
    <property type="term" value="C:membrane"/>
    <property type="evidence" value="ECO:0007669"/>
    <property type="project" value="UniProtKB-SubCell"/>
</dbReference>
<dbReference type="EMBL" id="VEPZ02001596">
    <property type="protein sequence ID" value="KAE8666475.1"/>
    <property type="molecule type" value="Genomic_DNA"/>
</dbReference>
<keyword evidence="11" id="KW-0294">Fucose metabolism</keyword>
<accession>A0A6A2XH06</accession>
<keyword evidence="8" id="KW-1133">Transmembrane helix</keyword>
<evidence type="ECO:0000256" key="6">
    <source>
        <dbReference type="ARBA" id="ARBA00022692"/>
    </source>
</evidence>
<keyword evidence="9" id="KW-0472">Membrane</keyword>
<evidence type="ECO:0000256" key="9">
    <source>
        <dbReference type="ARBA" id="ARBA00023136"/>
    </source>
</evidence>
<dbReference type="InterPro" id="IPR019378">
    <property type="entry name" value="GDP-Fuc_O-FucTrfase"/>
</dbReference>
<evidence type="ECO:0000256" key="2">
    <source>
        <dbReference type="ARBA" id="ARBA00004881"/>
    </source>
</evidence>
<evidence type="ECO:0000256" key="10">
    <source>
        <dbReference type="ARBA" id="ARBA00023180"/>
    </source>
</evidence>
<keyword evidence="4" id="KW-0328">Glycosyltransferase</keyword>
<dbReference type="GO" id="GO:0005737">
    <property type="term" value="C:cytoplasm"/>
    <property type="evidence" value="ECO:0007669"/>
    <property type="project" value="TreeGrafter"/>
</dbReference>
<protein>
    <recommendedName>
        <fullName evidence="13">O-fucosyltransferase family protein</fullName>
    </recommendedName>
</protein>
<keyword evidence="5" id="KW-0808">Transferase</keyword>
<evidence type="ECO:0000256" key="3">
    <source>
        <dbReference type="ARBA" id="ARBA00007737"/>
    </source>
</evidence>
<evidence type="ECO:0000313" key="15">
    <source>
        <dbReference type="Proteomes" id="UP000436088"/>
    </source>
</evidence>
<dbReference type="PIRSF" id="PIRSF009360">
    <property type="entry name" value="UCP009360"/>
    <property type="match status" value="1"/>
</dbReference>
<dbReference type="InterPro" id="IPR024709">
    <property type="entry name" value="FucosylTrfase_pln"/>
</dbReference>
<dbReference type="PROSITE" id="PS51257">
    <property type="entry name" value="PROKAR_LIPOPROTEIN"/>
    <property type="match status" value="1"/>
</dbReference>
<keyword evidence="15" id="KW-1185">Reference proteome</keyword>
<organism evidence="14 15">
    <name type="scientific">Hibiscus syriacus</name>
    <name type="common">Rose of Sharon</name>
    <dbReference type="NCBI Taxonomy" id="106335"/>
    <lineage>
        <taxon>Eukaryota</taxon>
        <taxon>Viridiplantae</taxon>
        <taxon>Streptophyta</taxon>
        <taxon>Embryophyta</taxon>
        <taxon>Tracheophyta</taxon>
        <taxon>Spermatophyta</taxon>
        <taxon>Magnoliopsida</taxon>
        <taxon>eudicotyledons</taxon>
        <taxon>Gunneridae</taxon>
        <taxon>Pentapetalae</taxon>
        <taxon>rosids</taxon>
        <taxon>malvids</taxon>
        <taxon>Malvales</taxon>
        <taxon>Malvaceae</taxon>
        <taxon>Malvoideae</taxon>
        <taxon>Hibiscus</taxon>
    </lineage>
</organism>